<accession>A0A9P4NE11</accession>
<organism evidence="4 5">
    <name type="scientific">Tothia fuscella</name>
    <dbReference type="NCBI Taxonomy" id="1048955"/>
    <lineage>
        <taxon>Eukaryota</taxon>
        <taxon>Fungi</taxon>
        <taxon>Dikarya</taxon>
        <taxon>Ascomycota</taxon>
        <taxon>Pezizomycotina</taxon>
        <taxon>Dothideomycetes</taxon>
        <taxon>Pleosporomycetidae</taxon>
        <taxon>Venturiales</taxon>
        <taxon>Cylindrosympodiaceae</taxon>
        <taxon>Tothia</taxon>
    </lineage>
</organism>
<protein>
    <recommendedName>
        <fullName evidence="3">SHSP domain-containing protein</fullName>
    </recommendedName>
</protein>
<feature type="domain" description="SHSP" evidence="3">
    <location>
        <begin position="51"/>
        <end position="154"/>
    </location>
</feature>
<sequence>MPSQFSALARQKAVEIVSTRFHNPAIINFVSTKFFMGTGQRQIEIYEFGPSEEQGKVTEAELNHKDKAHQPTVEDGGTTSIEVTTTNNQNEVEQASLNQPKLWISQRSVGEFHRSLSFPSRVDQDGVKTSLKNGILEIVEPKAAKPASKKISIN</sequence>
<evidence type="ECO:0000313" key="5">
    <source>
        <dbReference type="Proteomes" id="UP000800235"/>
    </source>
</evidence>
<dbReference type="Proteomes" id="UP000800235">
    <property type="component" value="Unassembled WGS sequence"/>
</dbReference>
<dbReference type="SUPFAM" id="SSF49764">
    <property type="entry name" value="HSP20-like chaperones"/>
    <property type="match status" value="1"/>
</dbReference>
<reference evidence="4" key="1">
    <citation type="journal article" date="2020" name="Stud. Mycol.">
        <title>101 Dothideomycetes genomes: a test case for predicting lifestyles and emergence of pathogens.</title>
        <authorList>
            <person name="Haridas S."/>
            <person name="Albert R."/>
            <person name="Binder M."/>
            <person name="Bloem J."/>
            <person name="Labutti K."/>
            <person name="Salamov A."/>
            <person name="Andreopoulos B."/>
            <person name="Baker S."/>
            <person name="Barry K."/>
            <person name="Bills G."/>
            <person name="Bluhm B."/>
            <person name="Cannon C."/>
            <person name="Castanera R."/>
            <person name="Culley D."/>
            <person name="Daum C."/>
            <person name="Ezra D."/>
            <person name="Gonzalez J."/>
            <person name="Henrissat B."/>
            <person name="Kuo A."/>
            <person name="Liang C."/>
            <person name="Lipzen A."/>
            <person name="Lutzoni F."/>
            <person name="Magnuson J."/>
            <person name="Mondo S."/>
            <person name="Nolan M."/>
            <person name="Ohm R."/>
            <person name="Pangilinan J."/>
            <person name="Park H.-J."/>
            <person name="Ramirez L."/>
            <person name="Alfaro M."/>
            <person name="Sun H."/>
            <person name="Tritt A."/>
            <person name="Yoshinaga Y."/>
            <person name="Zwiers L.-H."/>
            <person name="Turgeon B."/>
            <person name="Goodwin S."/>
            <person name="Spatafora J."/>
            <person name="Crous P."/>
            <person name="Grigoriev I."/>
        </authorList>
    </citation>
    <scope>NUCLEOTIDE SEQUENCE</scope>
    <source>
        <strain evidence="4">CBS 130266</strain>
    </source>
</reference>
<dbReference type="Pfam" id="PF00011">
    <property type="entry name" value="HSP20"/>
    <property type="match status" value="1"/>
</dbReference>
<evidence type="ECO:0000256" key="1">
    <source>
        <dbReference type="PROSITE-ProRule" id="PRU00285"/>
    </source>
</evidence>
<dbReference type="PROSITE" id="PS01031">
    <property type="entry name" value="SHSP"/>
    <property type="match status" value="1"/>
</dbReference>
<gene>
    <name evidence="4" type="ORF">EJ08DRAFT_666828</name>
</gene>
<comment type="caution">
    <text evidence="4">The sequence shown here is derived from an EMBL/GenBank/DDBJ whole genome shotgun (WGS) entry which is preliminary data.</text>
</comment>
<dbReference type="InterPro" id="IPR002068">
    <property type="entry name" value="A-crystallin/Hsp20_dom"/>
</dbReference>
<dbReference type="OrthoDB" id="1431247at2759"/>
<dbReference type="Gene3D" id="2.60.40.790">
    <property type="match status" value="1"/>
</dbReference>
<dbReference type="InterPro" id="IPR008978">
    <property type="entry name" value="HSP20-like_chaperone"/>
</dbReference>
<dbReference type="AlphaFoldDB" id="A0A9P4NE11"/>
<evidence type="ECO:0000313" key="4">
    <source>
        <dbReference type="EMBL" id="KAF2415738.1"/>
    </source>
</evidence>
<evidence type="ECO:0000259" key="3">
    <source>
        <dbReference type="PROSITE" id="PS01031"/>
    </source>
</evidence>
<proteinExistence type="inferred from homology"/>
<evidence type="ECO:0000256" key="2">
    <source>
        <dbReference type="RuleBase" id="RU003616"/>
    </source>
</evidence>
<name>A0A9P4NE11_9PEZI</name>
<keyword evidence="5" id="KW-1185">Reference proteome</keyword>
<dbReference type="CDD" id="cd06464">
    <property type="entry name" value="ACD_sHsps-like"/>
    <property type="match status" value="1"/>
</dbReference>
<dbReference type="EMBL" id="MU007185">
    <property type="protein sequence ID" value="KAF2415738.1"/>
    <property type="molecule type" value="Genomic_DNA"/>
</dbReference>
<comment type="similarity">
    <text evidence="1 2">Belongs to the small heat shock protein (HSP20) family.</text>
</comment>